<dbReference type="Proteomes" id="UP000762676">
    <property type="component" value="Unassembled WGS sequence"/>
</dbReference>
<dbReference type="EMBL" id="BMAT01000733">
    <property type="protein sequence ID" value="GFR72233.1"/>
    <property type="molecule type" value="Genomic_DNA"/>
</dbReference>
<keyword evidence="1" id="KW-0479">Metal-binding</keyword>
<evidence type="ECO:0000256" key="4">
    <source>
        <dbReference type="PROSITE-ProRule" id="PRU00134"/>
    </source>
</evidence>
<comment type="caution">
    <text evidence="6">The sequence shown here is derived from an EMBL/GenBank/DDBJ whole genome shotgun (WGS) entry which is preliminary data.</text>
</comment>
<evidence type="ECO:0000256" key="1">
    <source>
        <dbReference type="ARBA" id="ARBA00022723"/>
    </source>
</evidence>
<evidence type="ECO:0000313" key="6">
    <source>
        <dbReference type="EMBL" id="GFR72233.1"/>
    </source>
</evidence>
<proteinExistence type="predicted"/>
<sequence length="420" mass="48134">MHSQAAWISPDGKTENQIDHFGISKKFRRFLEDVRVMRGADTGTDHYLVGLLAKLRLKLKRHMKSSITSMSERPRLEDVKNIGDAGDSIPNCKEAFDSPVCEMVKCIKSALHCGDHQSLKVALEKLEIWKSDKDGDRIYDYWRVAQLTGETELKNICILLTVTSEKPDNVRWLYLQDALSVLAMSLCNREIISTMLFHIAEVQQILIEAVVQTYNEEVFYKSLAIINRMLLVCRERFAKSFVTSPFLDALIKGIDRWLGTSVKVITKIIQVLKSMLMCGQGYTFDNAADAIKKISHLFSHVDREILTSTDQDEIDKLSCAVEVFEELEKSIDLTVDECTTYWTKGRSTKDLLCLELDQPWLFIHCSWPPCGSHNIIPRIFFRKCSACSVVRYCSRQCQRKHWEAGHQVQCKAIINRNKSV</sequence>
<dbReference type="AlphaFoldDB" id="A0AAV4FFR5"/>
<dbReference type="Gene3D" id="6.10.140.2220">
    <property type="match status" value="1"/>
</dbReference>
<keyword evidence="3" id="KW-0862">Zinc</keyword>
<dbReference type="InterPro" id="IPR002893">
    <property type="entry name" value="Znf_MYND"/>
</dbReference>
<feature type="domain" description="MYND-type" evidence="5">
    <location>
        <begin position="370"/>
        <end position="410"/>
    </location>
</feature>
<evidence type="ECO:0000259" key="5">
    <source>
        <dbReference type="PROSITE" id="PS50865"/>
    </source>
</evidence>
<dbReference type="Pfam" id="PF01753">
    <property type="entry name" value="zf-MYND"/>
    <property type="match status" value="1"/>
</dbReference>
<name>A0AAV4FFR5_9GAST</name>
<keyword evidence="2 4" id="KW-0863">Zinc-finger</keyword>
<gene>
    <name evidence="6" type="ORF">ElyMa_000373700</name>
</gene>
<dbReference type="PROSITE" id="PS50865">
    <property type="entry name" value="ZF_MYND_2"/>
    <property type="match status" value="1"/>
</dbReference>
<organism evidence="6 7">
    <name type="scientific">Elysia marginata</name>
    <dbReference type="NCBI Taxonomy" id="1093978"/>
    <lineage>
        <taxon>Eukaryota</taxon>
        <taxon>Metazoa</taxon>
        <taxon>Spiralia</taxon>
        <taxon>Lophotrochozoa</taxon>
        <taxon>Mollusca</taxon>
        <taxon>Gastropoda</taxon>
        <taxon>Heterobranchia</taxon>
        <taxon>Euthyneura</taxon>
        <taxon>Panpulmonata</taxon>
        <taxon>Sacoglossa</taxon>
        <taxon>Placobranchoidea</taxon>
        <taxon>Plakobranchidae</taxon>
        <taxon>Elysia</taxon>
    </lineage>
</organism>
<protein>
    <submittedName>
        <fullName evidence="6">Craniofacial development protein 2</fullName>
    </submittedName>
</protein>
<dbReference type="SUPFAM" id="SSF144232">
    <property type="entry name" value="HIT/MYND zinc finger-like"/>
    <property type="match status" value="1"/>
</dbReference>
<evidence type="ECO:0000256" key="2">
    <source>
        <dbReference type="ARBA" id="ARBA00022771"/>
    </source>
</evidence>
<evidence type="ECO:0000313" key="7">
    <source>
        <dbReference type="Proteomes" id="UP000762676"/>
    </source>
</evidence>
<reference evidence="6 7" key="1">
    <citation type="journal article" date="2021" name="Elife">
        <title>Chloroplast acquisition without the gene transfer in kleptoplastic sea slugs, Plakobranchus ocellatus.</title>
        <authorList>
            <person name="Maeda T."/>
            <person name="Takahashi S."/>
            <person name="Yoshida T."/>
            <person name="Shimamura S."/>
            <person name="Takaki Y."/>
            <person name="Nagai Y."/>
            <person name="Toyoda A."/>
            <person name="Suzuki Y."/>
            <person name="Arimoto A."/>
            <person name="Ishii H."/>
            <person name="Satoh N."/>
            <person name="Nishiyama T."/>
            <person name="Hasebe M."/>
            <person name="Maruyama T."/>
            <person name="Minagawa J."/>
            <person name="Obokata J."/>
            <person name="Shigenobu S."/>
        </authorList>
    </citation>
    <scope>NUCLEOTIDE SEQUENCE [LARGE SCALE GENOMIC DNA]</scope>
</reference>
<evidence type="ECO:0000256" key="3">
    <source>
        <dbReference type="ARBA" id="ARBA00022833"/>
    </source>
</evidence>
<accession>A0AAV4FFR5</accession>
<dbReference type="GO" id="GO:0008270">
    <property type="term" value="F:zinc ion binding"/>
    <property type="evidence" value="ECO:0007669"/>
    <property type="project" value="UniProtKB-KW"/>
</dbReference>
<keyword evidence="7" id="KW-1185">Reference proteome</keyword>